<keyword evidence="1" id="KW-0812">Transmembrane</keyword>
<feature type="transmembrane region" description="Helical" evidence="1">
    <location>
        <begin position="80"/>
        <end position="98"/>
    </location>
</feature>
<protein>
    <submittedName>
        <fullName evidence="2">Uncharacterized protein</fullName>
    </submittedName>
</protein>
<evidence type="ECO:0000256" key="1">
    <source>
        <dbReference type="SAM" id="Phobius"/>
    </source>
</evidence>
<dbReference type="EMBL" id="JAUEPH010000002">
    <property type="protein sequence ID" value="MDN3203257.1"/>
    <property type="molecule type" value="Genomic_DNA"/>
</dbReference>
<organism evidence="2 3">
    <name type="scientific">Algoriphagus sediminis</name>
    <dbReference type="NCBI Taxonomy" id="3057113"/>
    <lineage>
        <taxon>Bacteria</taxon>
        <taxon>Pseudomonadati</taxon>
        <taxon>Bacteroidota</taxon>
        <taxon>Cytophagia</taxon>
        <taxon>Cytophagales</taxon>
        <taxon>Cyclobacteriaceae</taxon>
        <taxon>Algoriphagus</taxon>
    </lineage>
</organism>
<keyword evidence="1" id="KW-0472">Membrane</keyword>
<name>A0ABT7Y9Q7_9BACT</name>
<proteinExistence type="predicted"/>
<reference evidence="2" key="1">
    <citation type="submission" date="2023-06" db="EMBL/GenBank/DDBJ databases">
        <title>Robiginitalea aurantiacus sp. nov. and Algoriphagus sediminis sp. nov., isolated from coastal sediment.</title>
        <authorList>
            <person name="Zhou Z.Y."/>
            <person name="An J."/>
            <person name="Jia Y.W."/>
            <person name="Du Z.J."/>
        </authorList>
    </citation>
    <scope>NUCLEOTIDE SEQUENCE</scope>
    <source>
        <strain evidence="2">C2-7</strain>
    </source>
</reference>
<evidence type="ECO:0000313" key="2">
    <source>
        <dbReference type="EMBL" id="MDN3203257.1"/>
    </source>
</evidence>
<dbReference type="RefSeq" id="WP_289998821.1">
    <property type="nucleotide sequence ID" value="NZ_JAUEPH010000002.1"/>
</dbReference>
<evidence type="ECO:0000313" key="3">
    <source>
        <dbReference type="Proteomes" id="UP001171916"/>
    </source>
</evidence>
<feature type="transmembrane region" description="Helical" evidence="1">
    <location>
        <begin position="56"/>
        <end position="74"/>
    </location>
</feature>
<gene>
    <name evidence="2" type="ORF">QVH07_03825</name>
</gene>
<feature type="transmembrane region" description="Helical" evidence="1">
    <location>
        <begin position="14"/>
        <end position="35"/>
    </location>
</feature>
<dbReference type="Proteomes" id="UP001171916">
    <property type="component" value="Unassembled WGS sequence"/>
</dbReference>
<keyword evidence="1" id="KW-1133">Transmembrane helix</keyword>
<comment type="caution">
    <text evidence="2">The sequence shown here is derived from an EMBL/GenBank/DDBJ whole genome shotgun (WGS) entry which is preliminary data.</text>
</comment>
<accession>A0ABT7Y9Q7</accession>
<keyword evidence="3" id="KW-1185">Reference proteome</keyword>
<sequence length="238" mass="27162">MIEQDENIFGWQNLWMLALILLGIYLVVRLLRISIERYMTQNRIGNRLKLNSKRFELFYIPMAWLMVILGFVAINLLWHGVFAGVVAIFAFPYLRNYVSGIFLKSNPMLEVGALVQNEGTRGLINRVSSLGLILGTDTGEQFVWYRDFERMGFSVIAQQANQQRQSLYLKSEKSSAEILDILFANPVLSFGKSTSLRATKTKGVYLFHFTLEKGASADDINIFLASHEIETGQTDKFE</sequence>